<dbReference type="Proteomes" id="UP000223913">
    <property type="component" value="Unassembled WGS sequence"/>
</dbReference>
<evidence type="ECO:0000313" key="1">
    <source>
        <dbReference type="EMBL" id="PHN06610.1"/>
    </source>
</evidence>
<dbReference type="AlphaFoldDB" id="A0A2D0NE05"/>
<dbReference type="PROSITE" id="PS51257">
    <property type="entry name" value="PROKAR_LIPOPROTEIN"/>
    <property type="match status" value="1"/>
</dbReference>
<gene>
    <name evidence="1" type="ORF">CRP01_09930</name>
</gene>
<name>A0A2D0NE05_FLAN2</name>
<protein>
    <recommendedName>
        <fullName evidence="3">LVIVD repeat-containing protein</fullName>
    </recommendedName>
</protein>
<comment type="caution">
    <text evidence="1">The sequence shown here is derived from an EMBL/GenBank/DDBJ whole genome shotgun (WGS) entry which is preliminary data.</text>
</comment>
<proteinExistence type="predicted"/>
<dbReference type="SUPFAM" id="SSF82171">
    <property type="entry name" value="DPP6 N-terminal domain-like"/>
    <property type="match status" value="1"/>
</dbReference>
<dbReference type="OrthoDB" id="853480at2"/>
<dbReference type="EMBL" id="PDUD01000017">
    <property type="protein sequence ID" value="PHN06610.1"/>
    <property type="molecule type" value="Genomic_DNA"/>
</dbReference>
<dbReference type="Pfam" id="PF08309">
    <property type="entry name" value="LVIVD"/>
    <property type="match status" value="2"/>
</dbReference>
<evidence type="ECO:0008006" key="3">
    <source>
        <dbReference type="Google" id="ProtNLM"/>
    </source>
</evidence>
<reference evidence="1 2" key="1">
    <citation type="submission" date="2017-10" db="EMBL/GenBank/DDBJ databases">
        <title>The draft genome sequence of Lewinella nigricans NBRC 102662.</title>
        <authorList>
            <person name="Wang K."/>
        </authorList>
    </citation>
    <scope>NUCLEOTIDE SEQUENCE [LARGE SCALE GENOMIC DNA]</scope>
    <source>
        <strain evidence="1 2">NBRC 102662</strain>
    </source>
</reference>
<dbReference type="InterPro" id="IPR013211">
    <property type="entry name" value="LVIVD"/>
</dbReference>
<accession>A0A2D0NE05</accession>
<evidence type="ECO:0000313" key="2">
    <source>
        <dbReference type="Proteomes" id="UP000223913"/>
    </source>
</evidence>
<organism evidence="1 2">
    <name type="scientific">Flavilitoribacter nigricans (strain ATCC 23147 / DSM 23189 / NBRC 102662 / NCIMB 1420 / SS-2)</name>
    <name type="common">Lewinella nigricans</name>
    <dbReference type="NCBI Taxonomy" id="1122177"/>
    <lineage>
        <taxon>Bacteria</taxon>
        <taxon>Pseudomonadati</taxon>
        <taxon>Bacteroidota</taxon>
        <taxon>Saprospiria</taxon>
        <taxon>Saprospirales</taxon>
        <taxon>Lewinellaceae</taxon>
        <taxon>Flavilitoribacter</taxon>
    </lineage>
</organism>
<sequence length="436" mass="49814">MPKHTLFFTLLVSALFFQSCQKDGAEMVSKEYRLYKPVYLDMEDYRPTSGILASNPEIDRPDRMLTYGNYLFISDRRAGIHIVDNADPVNPQLVNFIQMPGIDELCIRENYLYVGDFADLVVFDISNPANPELLQRSPYFFSDLEGLTARGVLIDFELEERKITVNVDDPNYQNDIFWIESEQAYAVEQSLREVGGRFTARDGLEFLDITPNPISSDRVRNQYKFSLYGDNFYLVKNERLQVYNFNNGLIPVASYSLDDCREVRSVRAFENYLLVYGERGLFVMDTRNPGVPQLIELFGSYNPCLPSFFTGNYGYIGVRTGACGRYTSSKGVYVHDFSEKEPVLWQVLNAESPWDIEVVNEQTLVADWTSGLKVFSKPERPEPIERSAESIIDIRAFYIEHIPGSNIAVIGAIDGIYQYDFSKPGEPELLSVLPVK</sequence>
<keyword evidence="2" id="KW-1185">Reference proteome</keyword>
<dbReference type="RefSeq" id="WP_099149866.1">
    <property type="nucleotide sequence ID" value="NZ_PDUD01000017.1"/>
</dbReference>